<evidence type="ECO:0000256" key="6">
    <source>
        <dbReference type="ARBA" id="ARBA00022692"/>
    </source>
</evidence>
<name>A0A2T5VGE8_9HYPH</name>
<evidence type="ECO:0000313" key="12">
    <source>
        <dbReference type="Proteomes" id="UP000244081"/>
    </source>
</evidence>
<feature type="transmembrane region" description="Helical" evidence="10">
    <location>
        <begin position="75"/>
        <end position="92"/>
    </location>
</feature>
<evidence type="ECO:0000313" key="11">
    <source>
        <dbReference type="EMBL" id="PTW62831.1"/>
    </source>
</evidence>
<dbReference type="InterPro" id="IPR036259">
    <property type="entry name" value="MFS_trans_sf"/>
</dbReference>
<feature type="transmembrane region" description="Helical" evidence="10">
    <location>
        <begin position="402"/>
        <end position="423"/>
    </location>
</feature>
<dbReference type="NCBIfam" id="TIGR00886">
    <property type="entry name" value="2A0108"/>
    <property type="match status" value="1"/>
</dbReference>
<comment type="similarity">
    <text evidence="2 10">Belongs to the major facilitator superfamily. Nitrate/nitrite porter (TC 2.A.1.8) family.</text>
</comment>
<feature type="transmembrane region" description="Helical" evidence="10">
    <location>
        <begin position="38"/>
        <end position="55"/>
    </location>
</feature>
<dbReference type="Pfam" id="PF07690">
    <property type="entry name" value="MFS_1"/>
    <property type="match status" value="1"/>
</dbReference>
<keyword evidence="4 10" id="KW-1003">Cell membrane</keyword>
<dbReference type="EMBL" id="QAYG01000001">
    <property type="protein sequence ID" value="PTW62831.1"/>
    <property type="molecule type" value="Genomic_DNA"/>
</dbReference>
<evidence type="ECO:0000256" key="8">
    <source>
        <dbReference type="ARBA" id="ARBA00023063"/>
    </source>
</evidence>
<dbReference type="InterPro" id="IPR044772">
    <property type="entry name" value="NO3_transporter"/>
</dbReference>
<feature type="transmembrane region" description="Helical" evidence="10">
    <location>
        <begin position="320"/>
        <end position="341"/>
    </location>
</feature>
<feature type="transmembrane region" description="Helical" evidence="10">
    <location>
        <begin position="290"/>
        <end position="308"/>
    </location>
</feature>
<evidence type="ECO:0000256" key="10">
    <source>
        <dbReference type="RuleBase" id="RU366033"/>
    </source>
</evidence>
<feature type="transmembrane region" description="Helical" evidence="10">
    <location>
        <begin position="435"/>
        <end position="455"/>
    </location>
</feature>
<keyword evidence="9 10" id="KW-0472">Membrane</keyword>
<keyword evidence="6 10" id="KW-0812">Transmembrane</keyword>
<feature type="transmembrane region" description="Helical" evidence="10">
    <location>
        <begin position="176"/>
        <end position="197"/>
    </location>
</feature>
<reference evidence="11 12" key="1">
    <citation type="submission" date="2018-04" db="EMBL/GenBank/DDBJ databases">
        <title>Genomic Encyclopedia of Archaeal and Bacterial Type Strains, Phase II (KMG-II): from individual species to whole genera.</title>
        <authorList>
            <person name="Goeker M."/>
        </authorList>
    </citation>
    <scope>NUCLEOTIDE SEQUENCE [LARGE SCALE GENOMIC DNA]</scope>
    <source>
        <strain evidence="11 12">DSM 23382</strain>
    </source>
</reference>
<comment type="subcellular location">
    <subcellularLocation>
        <location evidence="1">Cell inner membrane</location>
        <topology evidence="1">Multi-pass membrane protein</topology>
    </subcellularLocation>
    <subcellularLocation>
        <location evidence="10">Cell membrane</location>
        <topology evidence="10">Multi-pass membrane protein</topology>
    </subcellularLocation>
</comment>
<sequence length="464" mass="49840">MNIATAGSGRKGYTLSDWHPEDPDFWNERGKAIATRNLWISIPNLLLAFSVWMVWSVVVAKMPAIGFDFTVGERFWLAALPGLSGATLRIFYSFMIPVFGGRKWTALSSASLLLPAIGIGIAVQSPDTTYATFLILALLCGFGGGNFASSMANIAYFYPKKTKGNALALNAGLGNLGVSVMQFLVPLVITAGVFGAIGGEPQTLTDGSKLWIQNAGFVWVPFILVGTIAAWFGMNDIASAQASIKDQTIILTRKHNWVMCILYTGTFGSFIGYSAGFPLLMKTQFPQVDALTYAFLGPLVGALSRAATGWISDRLGGGRVTFWTFLGMIAAVAGVLFFLGIKEQPGAFWGFFGCFMALFFLTGVGNASTFQMIPSIMRQEVPRLMPELAGDALLKQSERESAAIIAFTSAIAAYGAFFIPKAYGTSIAMTGGPEAALWCFGIFYALCVVITWAFYTRANASVPC</sequence>
<dbReference type="SUPFAM" id="SSF103473">
    <property type="entry name" value="MFS general substrate transporter"/>
    <property type="match status" value="1"/>
</dbReference>
<keyword evidence="12" id="KW-1185">Reference proteome</keyword>
<dbReference type="Proteomes" id="UP000244081">
    <property type="component" value="Unassembled WGS sequence"/>
</dbReference>
<evidence type="ECO:0000256" key="9">
    <source>
        <dbReference type="ARBA" id="ARBA00023136"/>
    </source>
</evidence>
<dbReference type="AlphaFoldDB" id="A0A2T5VGE8"/>
<dbReference type="CDD" id="cd17341">
    <property type="entry name" value="MFS_NRT2_like"/>
    <property type="match status" value="1"/>
</dbReference>
<feature type="transmembrane region" description="Helical" evidence="10">
    <location>
        <begin position="217"/>
        <end position="234"/>
    </location>
</feature>
<evidence type="ECO:0000256" key="4">
    <source>
        <dbReference type="ARBA" id="ARBA00022475"/>
    </source>
</evidence>
<dbReference type="PANTHER" id="PTHR23515">
    <property type="entry name" value="HIGH-AFFINITY NITRATE TRANSPORTER 2.3"/>
    <property type="match status" value="1"/>
</dbReference>
<organism evidence="11 12">
    <name type="scientific">Breoghania corrubedonensis</name>
    <dbReference type="NCBI Taxonomy" id="665038"/>
    <lineage>
        <taxon>Bacteria</taxon>
        <taxon>Pseudomonadati</taxon>
        <taxon>Pseudomonadota</taxon>
        <taxon>Alphaproteobacteria</taxon>
        <taxon>Hyphomicrobiales</taxon>
        <taxon>Stappiaceae</taxon>
        <taxon>Breoghania</taxon>
    </lineage>
</organism>
<evidence type="ECO:0000256" key="7">
    <source>
        <dbReference type="ARBA" id="ARBA00022989"/>
    </source>
</evidence>
<dbReference type="GO" id="GO:0015112">
    <property type="term" value="F:nitrate transmembrane transporter activity"/>
    <property type="evidence" value="ECO:0007669"/>
    <property type="project" value="UniProtKB-UniRule"/>
</dbReference>
<evidence type="ECO:0000256" key="1">
    <source>
        <dbReference type="ARBA" id="ARBA00004429"/>
    </source>
</evidence>
<keyword evidence="3 10" id="KW-0813">Transport</keyword>
<dbReference type="GO" id="GO:0015113">
    <property type="term" value="F:nitrite transmembrane transporter activity"/>
    <property type="evidence" value="ECO:0007669"/>
    <property type="project" value="InterPro"/>
</dbReference>
<dbReference type="Gene3D" id="1.20.1250.20">
    <property type="entry name" value="MFS general substrate transporter like domains"/>
    <property type="match status" value="1"/>
</dbReference>
<evidence type="ECO:0000256" key="5">
    <source>
        <dbReference type="ARBA" id="ARBA00022519"/>
    </source>
</evidence>
<dbReference type="InterPro" id="IPR011701">
    <property type="entry name" value="MFS"/>
</dbReference>
<feature type="transmembrane region" description="Helical" evidence="10">
    <location>
        <begin position="130"/>
        <end position="156"/>
    </location>
</feature>
<dbReference type="GO" id="GO:0042128">
    <property type="term" value="P:nitrate assimilation"/>
    <property type="evidence" value="ECO:0007669"/>
    <property type="project" value="UniProtKB-UniRule"/>
</dbReference>
<gene>
    <name evidence="11" type="ORF">C8N35_101879</name>
</gene>
<keyword evidence="7 10" id="KW-1133">Transmembrane helix</keyword>
<comment type="caution">
    <text evidence="11">The sequence shown here is derived from an EMBL/GenBank/DDBJ whole genome shotgun (WGS) entry which is preliminary data.</text>
</comment>
<evidence type="ECO:0000256" key="2">
    <source>
        <dbReference type="ARBA" id="ARBA00008432"/>
    </source>
</evidence>
<dbReference type="GO" id="GO:0005886">
    <property type="term" value="C:plasma membrane"/>
    <property type="evidence" value="ECO:0007669"/>
    <property type="project" value="UniProtKB-SubCell"/>
</dbReference>
<feature type="transmembrane region" description="Helical" evidence="10">
    <location>
        <begin position="255"/>
        <end position="275"/>
    </location>
</feature>
<dbReference type="OrthoDB" id="9771451at2"/>
<dbReference type="InterPro" id="IPR004737">
    <property type="entry name" value="NO3_transporter_NarK/NarU-like"/>
</dbReference>
<keyword evidence="5" id="KW-0997">Cell inner membrane</keyword>
<dbReference type="FunFam" id="1.20.1250.20:FF:000024">
    <property type="entry name" value="Nitrite extrusion protein NarK"/>
    <property type="match status" value="1"/>
</dbReference>
<dbReference type="GO" id="GO:0015291">
    <property type="term" value="F:secondary active transmembrane transporter activity"/>
    <property type="evidence" value="ECO:0007669"/>
    <property type="project" value="UniProtKB-ARBA"/>
</dbReference>
<evidence type="ECO:0000256" key="3">
    <source>
        <dbReference type="ARBA" id="ARBA00022448"/>
    </source>
</evidence>
<feature type="transmembrane region" description="Helical" evidence="10">
    <location>
        <begin position="347"/>
        <end position="368"/>
    </location>
</feature>
<protein>
    <recommendedName>
        <fullName evidence="10">Nitrate/nitrite transporter</fullName>
    </recommendedName>
</protein>
<keyword evidence="8 10" id="KW-0534">Nitrate assimilation</keyword>
<accession>A0A2T5VGE8</accession>
<proteinExistence type="inferred from homology"/>
<feature type="transmembrane region" description="Helical" evidence="10">
    <location>
        <begin position="104"/>
        <end position="124"/>
    </location>
</feature>